<dbReference type="CDD" id="cd00090">
    <property type="entry name" value="HTH_ARSR"/>
    <property type="match status" value="1"/>
</dbReference>
<feature type="region of interest" description="Disordered" evidence="1">
    <location>
        <begin position="1"/>
        <end position="46"/>
    </location>
</feature>
<comment type="caution">
    <text evidence="3">The sequence shown here is derived from an EMBL/GenBank/DDBJ whole genome shotgun (WGS) entry which is preliminary data.</text>
</comment>
<dbReference type="InterPro" id="IPR039422">
    <property type="entry name" value="MarR/SlyA-like"/>
</dbReference>
<evidence type="ECO:0000259" key="2">
    <source>
        <dbReference type="PROSITE" id="PS50995"/>
    </source>
</evidence>
<dbReference type="PANTHER" id="PTHR33164:SF57">
    <property type="entry name" value="MARR-FAMILY TRANSCRIPTIONAL REGULATOR"/>
    <property type="match status" value="1"/>
</dbReference>
<dbReference type="SMART" id="SM00347">
    <property type="entry name" value="HTH_MARR"/>
    <property type="match status" value="1"/>
</dbReference>
<gene>
    <name evidence="3" type="ORF">JOD49_002043</name>
</gene>
<dbReference type="InterPro" id="IPR011991">
    <property type="entry name" value="ArsR-like_HTH"/>
</dbReference>
<feature type="domain" description="HTH marR-type" evidence="2">
    <location>
        <begin position="49"/>
        <end position="185"/>
    </location>
</feature>
<evidence type="ECO:0000313" key="4">
    <source>
        <dbReference type="Proteomes" id="UP000698059"/>
    </source>
</evidence>
<dbReference type="EMBL" id="JAFBBO010000001">
    <property type="protein sequence ID" value="MBM7479123.1"/>
    <property type="molecule type" value="Genomic_DNA"/>
</dbReference>
<dbReference type="PROSITE" id="PS50995">
    <property type="entry name" value="HTH_MARR_2"/>
    <property type="match status" value="1"/>
</dbReference>
<dbReference type="InterPro" id="IPR036390">
    <property type="entry name" value="WH_DNA-bd_sf"/>
</dbReference>
<dbReference type="Proteomes" id="UP000698059">
    <property type="component" value="Unassembled WGS sequence"/>
</dbReference>
<evidence type="ECO:0000313" key="3">
    <source>
        <dbReference type="EMBL" id="MBM7479123.1"/>
    </source>
</evidence>
<accession>A0ABS2LFC0</accession>
<dbReference type="PANTHER" id="PTHR33164">
    <property type="entry name" value="TRANSCRIPTIONAL REGULATOR, MARR FAMILY"/>
    <property type="match status" value="1"/>
</dbReference>
<dbReference type="Pfam" id="PF01047">
    <property type="entry name" value="MarR"/>
    <property type="match status" value="1"/>
</dbReference>
<keyword evidence="3" id="KW-0238">DNA-binding</keyword>
<dbReference type="InterPro" id="IPR036388">
    <property type="entry name" value="WH-like_DNA-bd_sf"/>
</dbReference>
<sequence>MTDAPHTGAGPSDGPAPGDRPAPARVTPSGDERALPAALQGDPRVPGYRSDLLDSLVRVMGLWTSGDFLAAVAAREGIDLDTPAIVVLTVVWRQGPRRPSAIAEHLSTGPSNVSKILRRLDAAGLTERREDPDDARASRVRLTEAGAHVARTFVAAGDALVDELLDGWSAQDRVAFAELMRRFERASESFLDRG</sequence>
<dbReference type="PRINTS" id="PR00598">
    <property type="entry name" value="HTHMARR"/>
</dbReference>
<proteinExistence type="predicted"/>
<feature type="compositionally biased region" description="Low complexity" evidence="1">
    <location>
        <begin position="8"/>
        <end position="25"/>
    </location>
</feature>
<dbReference type="SUPFAM" id="SSF46785">
    <property type="entry name" value="Winged helix' DNA-binding domain"/>
    <property type="match status" value="1"/>
</dbReference>
<reference evidence="3 4" key="1">
    <citation type="submission" date="2021-01" db="EMBL/GenBank/DDBJ databases">
        <title>Sequencing the genomes of 1000 actinobacteria strains.</title>
        <authorList>
            <person name="Klenk H.-P."/>
        </authorList>
    </citation>
    <scope>NUCLEOTIDE SEQUENCE [LARGE SCALE GENOMIC DNA]</scope>
    <source>
        <strain evidence="3 4">DSM 46000</strain>
    </source>
</reference>
<dbReference type="GO" id="GO:0003677">
    <property type="term" value="F:DNA binding"/>
    <property type="evidence" value="ECO:0007669"/>
    <property type="project" value="UniProtKB-KW"/>
</dbReference>
<dbReference type="Gene3D" id="1.10.10.10">
    <property type="entry name" value="Winged helix-like DNA-binding domain superfamily/Winged helix DNA-binding domain"/>
    <property type="match status" value="1"/>
</dbReference>
<keyword evidence="4" id="KW-1185">Reference proteome</keyword>
<organism evidence="3 4">
    <name type="scientific">Oerskovia jenensis</name>
    <dbReference type="NCBI Taxonomy" id="162169"/>
    <lineage>
        <taxon>Bacteria</taxon>
        <taxon>Bacillati</taxon>
        <taxon>Actinomycetota</taxon>
        <taxon>Actinomycetes</taxon>
        <taxon>Micrococcales</taxon>
        <taxon>Cellulomonadaceae</taxon>
        <taxon>Oerskovia</taxon>
    </lineage>
</organism>
<protein>
    <submittedName>
        <fullName evidence="3">DNA-binding MarR family transcriptional regulator</fullName>
    </submittedName>
</protein>
<evidence type="ECO:0000256" key="1">
    <source>
        <dbReference type="SAM" id="MobiDB-lite"/>
    </source>
</evidence>
<name>A0ABS2LFC0_9CELL</name>
<dbReference type="InterPro" id="IPR000835">
    <property type="entry name" value="HTH_MarR-typ"/>
</dbReference>
<dbReference type="RefSeq" id="WP_205307112.1">
    <property type="nucleotide sequence ID" value="NZ_BAAAVF010000009.1"/>
</dbReference>